<protein>
    <submittedName>
        <fullName evidence="1">Uncharacterized protein</fullName>
    </submittedName>
</protein>
<evidence type="ECO:0000313" key="2">
    <source>
        <dbReference type="Proteomes" id="UP000030481"/>
    </source>
</evidence>
<reference evidence="2" key="1">
    <citation type="journal article" date="2014" name="Sci. Data">
        <title>Genomes of diverse isolates of the marine cyanobacterium Prochlorococcus.</title>
        <authorList>
            <person name="Biller S."/>
            <person name="Berube P."/>
            <person name="Thompson J."/>
            <person name="Kelly L."/>
            <person name="Roggensack S."/>
            <person name="Awad L."/>
            <person name="Roache-Johnson K."/>
            <person name="Ding H."/>
            <person name="Giovannoni S.J."/>
            <person name="Moore L.R."/>
            <person name="Chisholm S.W."/>
        </authorList>
    </citation>
    <scope>NUCLEOTIDE SEQUENCE [LARGE SCALE GENOMIC DNA]</scope>
</reference>
<organism evidence="1 2">
    <name type="scientific">Prochlorococcus marinus str. MIT 9401</name>
    <dbReference type="NCBI Taxonomy" id="167551"/>
    <lineage>
        <taxon>Bacteria</taxon>
        <taxon>Bacillati</taxon>
        <taxon>Cyanobacteriota</taxon>
        <taxon>Cyanophyceae</taxon>
        <taxon>Synechococcales</taxon>
        <taxon>Prochlorococcaceae</taxon>
        <taxon>Prochlorococcus</taxon>
    </lineage>
</organism>
<sequence length="63" mass="7498">MNKHNNKALSICKYVLDSMIYRQKSLGEEENLKNKLALIEEYREWITEGIFESNSLYIIDKDN</sequence>
<dbReference type="RefSeq" id="WP_032517502.1">
    <property type="nucleotide sequence ID" value="NZ_JNAR01000012.1"/>
</dbReference>
<dbReference type="Proteomes" id="UP000030481">
    <property type="component" value="Unassembled WGS sequence"/>
</dbReference>
<proteinExistence type="predicted"/>
<dbReference type="EMBL" id="JNAR01000012">
    <property type="protein sequence ID" value="KGG07863.1"/>
    <property type="molecule type" value="Genomic_DNA"/>
</dbReference>
<dbReference type="AlphaFoldDB" id="A0A0A2B194"/>
<name>A0A0A2B194_PROMR</name>
<gene>
    <name evidence="1" type="ORF">EV01_0941</name>
</gene>
<evidence type="ECO:0000313" key="1">
    <source>
        <dbReference type="EMBL" id="KGG07863.1"/>
    </source>
</evidence>
<accession>A0A0A2B194</accession>
<comment type="caution">
    <text evidence="1">The sequence shown here is derived from an EMBL/GenBank/DDBJ whole genome shotgun (WGS) entry which is preliminary data.</text>
</comment>